<dbReference type="InterPro" id="IPR014284">
    <property type="entry name" value="RNA_pol_sigma-70_dom"/>
</dbReference>
<dbReference type="GO" id="GO:0016987">
    <property type="term" value="F:sigma factor activity"/>
    <property type="evidence" value="ECO:0007669"/>
    <property type="project" value="UniProtKB-KW"/>
</dbReference>
<dbReference type="AlphaFoldDB" id="A0AAE3R5B5"/>
<dbReference type="Pfam" id="PF04542">
    <property type="entry name" value="Sigma70_r2"/>
    <property type="match status" value="1"/>
</dbReference>
<evidence type="ECO:0000313" key="7">
    <source>
        <dbReference type="EMBL" id="MDJ1501669.1"/>
    </source>
</evidence>
<comment type="similarity">
    <text evidence="1">Belongs to the sigma-70 factor family. ECF subfamily.</text>
</comment>
<dbReference type="Gene3D" id="1.10.10.10">
    <property type="entry name" value="Winged helix-like DNA-binding domain superfamily/Winged helix DNA-binding domain"/>
    <property type="match status" value="1"/>
</dbReference>
<keyword evidence="2" id="KW-0805">Transcription regulation</keyword>
<dbReference type="RefSeq" id="WP_314511235.1">
    <property type="nucleotide sequence ID" value="NZ_JASJOU010000004.1"/>
</dbReference>
<dbReference type="SUPFAM" id="SSF88659">
    <property type="entry name" value="Sigma3 and sigma4 domains of RNA polymerase sigma factors"/>
    <property type="match status" value="1"/>
</dbReference>
<sequence>MKMPKDILEKINDTELWERFRRGDEGALEQLMRMHFRKLFHYGTKFSKDGAFVKDCIQDLFLDLWNRRQFLSEVQTVKAYLMAALRRRLHRGMTKKGYFVTEEITSEVFFEVEFSVEDSLIQEETTQLLAHEIKNYLEQLPKRQKEVIYLRFFEGLTREEIAEIMGINSQSVSNLLQSAFKHLKENWKTELFLFVLLSIMH</sequence>
<evidence type="ECO:0000256" key="3">
    <source>
        <dbReference type="ARBA" id="ARBA00023082"/>
    </source>
</evidence>
<dbReference type="InterPro" id="IPR013324">
    <property type="entry name" value="RNA_pol_sigma_r3/r4-like"/>
</dbReference>
<feature type="domain" description="RNA polymerase sigma-70 region 2" evidence="5">
    <location>
        <begin position="31"/>
        <end position="96"/>
    </location>
</feature>
<organism evidence="7 8">
    <name type="scientific">Xanthocytophaga agilis</name>
    <dbReference type="NCBI Taxonomy" id="3048010"/>
    <lineage>
        <taxon>Bacteria</taxon>
        <taxon>Pseudomonadati</taxon>
        <taxon>Bacteroidota</taxon>
        <taxon>Cytophagia</taxon>
        <taxon>Cytophagales</taxon>
        <taxon>Rhodocytophagaceae</taxon>
        <taxon>Xanthocytophaga</taxon>
    </lineage>
</organism>
<evidence type="ECO:0000313" key="8">
    <source>
        <dbReference type="Proteomes" id="UP001232063"/>
    </source>
</evidence>
<gene>
    <name evidence="7" type="ORF">QNI22_13470</name>
</gene>
<accession>A0AAE3R5B5</accession>
<dbReference type="Pfam" id="PF08281">
    <property type="entry name" value="Sigma70_r4_2"/>
    <property type="match status" value="1"/>
</dbReference>
<dbReference type="GO" id="GO:0003677">
    <property type="term" value="F:DNA binding"/>
    <property type="evidence" value="ECO:0007669"/>
    <property type="project" value="InterPro"/>
</dbReference>
<dbReference type="PANTHER" id="PTHR43133:SF46">
    <property type="entry name" value="RNA POLYMERASE SIGMA-70 FACTOR ECF SUBFAMILY"/>
    <property type="match status" value="1"/>
</dbReference>
<dbReference type="CDD" id="cd06171">
    <property type="entry name" value="Sigma70_r4"/>
    <property type="match status" value="1"/>
</dbReference>
<feature type="domain" description="RNA polymerase sigma factor 70 region 4 type 2" evidence="6">
    <location>
        <begin position="132"/>
        <end position="183"/>
    </location>
</feature>
<dbReference type="SUPFAM" id="SSF88946">
    <property type="entry name" value="Sigma2 domain of RNA polymerase sigma factors"/>
    <property type="match status" value="1"/>
</dbReference>
<keyword evidence="8" id="KW-1185">Reference proteome</keyword>
<evidence type="ECO:0000256" key="4">
    <source>
        <dbReference type="ARBA" id="ARBA00023163"/>
    </source>
</evidence>
<evidence type="ECO:0000259" key="6">
    <source>
        <dbReference type="Pfam" id="PF08281"/>
    </source>
</evidence>
<dbReference type="InterPro" id="IPR013249">
    <property type="entry name" value="RNA_pol_sigma70_r4_t2"/>
</dbReference>
<name>A0AAE3R5B5_9BACT</name>
<dbReference type="Gene3D" id="1.10.1740.10">
    <property type="match status" value="1"/>
</dbReference>
<proteinExistence type="inferred from homology"/>
<keyword evidence="4" id="KW-0804">Transcription</keyword>
<dbReference type="InterPro" id="IPR036388">
    <property type="entry name" value="WH-like_DNA-bd_sf"/>
</dbReference>
<evidence type="ECO:0000259" key="5">
    <source>
        <dbReference type="Pfam" id="PF04542"/>
    </source>
</evidence>
<keyword evidence="3" id="KW-0731">Sigma factor</keyword>
<dbReference type="NCBIfam" id="TIGR02937">
    <property type="entry name" value="sigma70-ECF"/>
    <property type="match status" value="1"/>
</dbReference>
<dbReference type="GO" id="GO:0006352">
    <property type="term" value="P:DNA-templated transcription initiation"/>
    <property type="evidence" value="ECO:0007669"/>
    <property type="project" value="InterPro"/>
</dbReference>
<protein>
    <submittedName>
        <fullName evidence="7">Sigma-70 family RNA polymerase sigma factor</fullName>
    </submittedName>
</protein>
<reference evidence="7" key="1">
    <citation type="submission" date="2023-05" db="EMBL/GenBank/DDBJ databases">
        <authorList>
            <person name="Zhang X."/>
        </authorList>
    </citation>
    <scope>NUCLEOTIDE SEQUENCE</scope>
    <source>
        <strain evidence="7">BD1B2-1</strain>
    </source>
</reference>
<dbReference type="PANTHER" id="PTHR43133">
    <property type="entry name" value="RNA POLYMERASE ECF-TYPE SIGMA FACTO"/>
    <property type="match status" value="1"/>
</dbReference>
<dbReference type="InterPro" id="IPR007627">
    <property type="entry name" value="RNA_pol_sigma70_r2"/>
</dbReference>
<dbReference type="InterPro" id="IPR013325">
    <property type="entry name" value="RNA_pol_sigma_r2"/>
</dbReference>
<dbReference type="InterPro" id="IPR039425">
    <property type="entry name" value="RNA_pol_sigma-70-like"/>
</dbReference>
<comment type="caution">
    <text evidence="7">The sequence shown here is derived from an EMBL/GenBank/DDBJ whole genome shotgun (WGS) entry which is preliminary data.</text>
</comment>
<dbReference type="EMBL" id="JASJOU010000004">
    <property type="protein sequence ID" value="MDJ1501669.1"/>
    <property type="molecule type" value="Genomic_DNA"/>
</dbReference>
<dbReference type="Proteomes" id="UP001232063">
    <property type="component" value="Unassembled WGS sequence"/>
</dbReference>
<evidence type="ECO:0000256" key="2">
    <source>
        <dbReference type="ARBA" id="ARBA00023015"/>
    </source>
</evidence>
<evidence type="ECO:0000256" key="1">
    <source>
        <dbReference type="ARBA" id="ARBA00010641"/>
    </source>
</evidence>